<dbReference type="Gene3D" id="1.10.10.10">
    <property type="entry name" value="Winged helix-like DNA-binding domain superfamily/Winged helix DNA-binding domain"/>
    <property type="match status" value="1"/>
</dbReference>
<evidence type="ECO:0000256" key="1">
    <source>
        <dbReference type="SAM" id="MobiDB-lite"/>
    </source>
</evidence>
<dbReference type="PATRIC" id="fig|1031711.3.peg.4548"/>
<dbReference type="SUPFAM" id="SSF46785">
    <property type="entry name" value="Winged helix' DNA-binding domain"/>
    <property type="match status" value="1"/>
</dbReference>
<accession>F6GAS3</accession>
<dbReference type="InterPro" id="IPR036390">
    <property type="entry name" value="WH_DNA-bd_sf"/>
</dbReference>
<evidence type="ECO:0000313" key="2">
    <source>
        <dbReference type="EMBL" id="AEG71991.1"/>
    </source>
</evidence>
<geneLocation type="plasmid" evidence="3"/>
<feature type="region of interest" description="Disordered" evidence="1">
    <location>
        <begin position="1"/>
        <end position="57"/>
    </location>
</feature>
<dbReference type="InterPro" id="IPR036388">
    <property type="entry name" value="WH-like_DNA-bd_sf"/>
</dbReference>
<organism evidence="2 3">
    <name type="scientific">Ralstonia solanacearum (strain Po82)</name>
    <dbReference type="NCBI Taxonomy" id="1031711"/>
    <lineage>
        <taxon>Bacteria</taxon>
        <taxon>Pseudomonadati</taxon>
        <taxon>Pseudomonadota</taxon>
        <taxon>Betaproteobacteria</taxon>
        <taxon>Burkholderiales</taxon>
        <taxon>Burkholderiaceae</taxon>
        <taxon>Ralstonia</taxon>
        <taxon>Ralstonia solanacearum species complex</taxon>
    </lineage>
</organism>
<dbReference type="AlphaFoldDB" id="F6GAS3"/>
<dbReference type="Proteomes" id="UP000007953">
    <property type="component" value="Plasmid megaplasmid"/>
</dbReference>
<keyword evidence="2" id="KW-0614">Plasmid</keyword>
<dbReference type="KEGG" id="rsn:RSPO_m01356"/>
<name>F6GAS3_RALS8</name>
<dbReference type="HOGENOM" id="CLU_1873730_0_0_4"/>
<protein>
    <recommendedName>
        <fullName evidence="4">HTH iclR-type domain-containing protein</fullName>
    </recommendedName>
</protein>
<evidence type="ECO:0008006" key="4">
    <source>
        <dbReference type="Google" id="ProtNLM"/>
    </source>
</evidence>
<dbReference type="EMBL" id="CP002820">
    <property type="protein sequence ID" value="AEG71991.1"/>
    <property type="molecule type" value="Genomic_DNA"/>
</dbReference>
<proteinExistence type="predicted"/>
<reference evidence="2 3" key="1">
    <citation type="journal article" date="2011" name="J. Bacteriol.">
        <title>Complete genome sequence of the plant pathogen Ralstonia solanacearum strain Po82.</title>
        <authorList>
            <person name="Xu J."/>
            <person name="Zheng H.J."/>
            <person name="Liu L."/>
            <person name="Pan Z.C."/>
            <person name="Prior P."/>
            <person name="Tang B."/>
            <person name="Xu J.S."/>
            <person name="Zhang H."/>
            <person name="Tian Q."/>
            <person name="Zhang L.Q."/>
            <person name="Feng J."/>
        </authorList>
    </citation>
    <scope>NUCLEOTIDE SEQUENCE [LARGE SCALE GENOMIC DNA]</scope>
    <source>
        <strain evidence="3">Po82</strain>
    </source>
</reference>
<evidence type="ECO:0000313" key="3">
    <source>
        <dbReference type="Proteomes" id="UP000007953"/>
    </source>
</evidence>
<sequence length="136" mass="14086">MPGGVLSRDQPAGAAVRRGRPGPHADVQVDPGDAGAEPGHAAHRSGHGGHRRSLMTGAPGWSALQGALLAALQETDAGKPVSLPWLTKRVGERASTVLRALHPLADAGLLRVTMDDARWLVVLLDAGRHARKDAAA</sequence>
<gene>
    <name evidence="2" type="ordered locus">RSPO_m01356</name>
</gene>
<feature type="compositionally biased region" description="Basic residues" evidence="1">
    <location>
        <begin position="41"/>
        <end position="53"/>
    </location>
</feature>